<accession>A0A518K2K2</accession>
<evidence type="ECO:0000256" key="1">
    <source>
        <dbReference type="SAM" id="MobiDB-lite"/>
    </source>
</evidence>
<feature type="region of interest" description="Disordered" evidence="1">
    <location>
        <begin position="1"/>
        <end position="20"/>
    </location>
</feature>
<evidence type="ECO:0000313" key="4">
    <source>
        <dbReference type="Proteomes" id="UP000316426"/>
    </source>
</evidence>
<dbReference type="Gene3D" id="3.40.50.620">
    <property type="entry name" value="HUPs"/>
    <property type="match status" value="1"/>
</dbReference>
<dbReference type="PANTHER" id="PTHR31285">
    <property type="entry name" value="NICOTINAMIDE MONONUCLEOTIDE ADENYLYLTRANSFERASE"/>
    <property type="match status" value="1"/>
</dbReference>
<feature type="domain" description="Cytidyltransferase-like" evidence="2">
    <location>
        <begin position="239"/>
        <end position="399"/>
    </location>
</feature>
<feature type="compositionally biased region" description="Polar residues" evidence="1">
    <location>
        <begin position="1"/>
        <end position="12"/>
    </location>
</feature>
<dbReference type="GO" id="GO:0000309">
    <property type="term" value="F:nicotinamide-nucleotide adenylyltransferase activity"/>
    <property type="evidence" value="ECO:0007669"/>
    <property type="project" value="TreeGrafter"/>
</dbReference>
<reference evidence="3 4" key="1">
    <citation type="submission" date="2019-02" db="EMBL/GenBank/DDBJ databases">
        <title>Deep-cultivation of Planctomycetes and their phenomic and genomic characterization uncovers novel biology.</title>
        <authorList>
            <person name="Wiegand S."/>
            <person name="Jogler M."/>
            <person name="Boedeker C."/>
            <person name="Pinto D."/>
            <person name="Vollmers J."/>
            <person name="Rivas-Marin E."/>
            <person name="Kohn T."/>
            <person name="Peeters S.H."/>
            <person name="Heuer A."/>
            <person name="Rast P."/>
            <person name="Oberbeckmann S."/>
            <person name="Bunk B."/>
            <person name="Jeske O."/>
            <person name="Meyerdierks A."/>
            <person name="Storesund J.E."/>
            <person name="Kallscheuer N."/>
            <person name="Luecker S."/>
            <person name="Lage O.M."/>
            <person name="Pohl T."/>
            <person name="Merkel B.J."/>
            <person name="Hornburger P."/>
            <person name="Mueller R.-W."/>
            <person name="Bruemmer F."/>
            <person name="Labrenz M."/>
            <person name="Spormann A.M."/>
            <person name="Op den Camp H."/>
            <person name="Overmann J."/>
            <person name="Amann R."/>
            <person name="Jetten M.S.M."/>
            <person name="Mascher T."/>
            <person name="Medema M.H."/>
            <person name="Devos D.P."/>
            <person name="Kaster A.-K."/>
            <person name="Ovreas L."/>
            <person name="Rohde M."/>
            <person name="Galperin M.Y."/>
            <person name="Jogler C."/>
        </authorList>
    </citation>
    <scope>NUCLEOTIDE SEQUENCE [LARGE SCALE GENOMIC DNA]</scope>
    <source>
        <strain evidence="3 4">Spa11</strain>
    </source>
</reference>
<dbReference type="Pfam" id="PF01467">
    <property type="entry name" value="CTP_transf_like"/>
    <property type="match status" value="1"/>
</dbReference>
<protein>
    <submittedName>
        <fullName evidence="3">Nicotinate-nucleotide adenylyltransferase</fullName>
        <ecNumber evidence="3">2.7.7.18</ecNumber>
    </submittedName>
</protein>
<dbReference type="Gene3D" id="3.90.950.20">
    <property type="entry name" value="CinA-like"/>
    <property type="match status" value="1"/>
</dbReference>
<organism evidence="3 4">
    <name type="scientific">Botrimarina mediterranea</name>
    <dbReference type="NCBI Taxonomy" id="2528022"/>
    <lineage>
        <taxon>Bacteria</taxon>
        <taxon>Pseudomonadati</taxon>
        <taxon>Planctomycetota</taxon>
        <taxon>Planctomycetia</taxon>
        <taxon>Pirellulales</taxon>
        <taxon>Lacipirellulaceae</taxon>
        <taxon>Botrimarina</taxon>
    </lineage>
</organism>
<dbReference type="SUPFAM" id="SSF52374">
    <property type="entry name" value="Nucleotidylyl transferase"/>
    <property type="match status" value="1"/>
</dbReference>
<evidence type="ECO:0000313" key="3">
    <source>
        <dbReference type="EMBL" id="QDV72000.1"/>
    </source>
</evidence>
<dbReference type="GO" id="GO:0016887">
    <property type="term" value="F:ATP hydrolysis activity"/>
    <property type="evidence" value="ECO:0007669"/>
    <property type="project" value="TreeGrafter"/>
</dbReference>
<keyword evidence="3" id="KW-0548">Nucleotidyltransferase</keyword>
<dbReference type="Proteomes" id="UP000316426">
    <property type="component" value="Chromosome"/>
</dbReference>
<sequence length="401" mass="42901">MWPQRNLSSAGNSGFPIDEATLPPTIGGMMQPGLIERLHATPWRGVLTITGGGSGAIPKLLTVPGASATVLEATVPYCKASLADWLGAAPARACDEQTARQMAMRAFERARLLATDANPRELFGLGCTASLASTRPKRGEHRAHVAVQTATETRVLTLHFEKGRRTRIEEEEATAHAAVALLAQTAGVHTLDLTKTPGGIEATIENVLAPAEWTGLLLNEWAAVTLHGSPAVGAAGLCLFPGSFNPPHAGHAEIARIAAERTGRPVVLELSIANVDKPPLDFVEISRRLAAIGERPAWLTNTPTFIEKAGLAPGAVFAVGADTIHRIGQDRYYSNNTARDAAFERLAAQGCRFLVFGRRKDDRFEGLEDLSMPPKLRQLCDGVTESEFRSDISSTDLRDGL</sequence>
<dbReference type="KEGG" id="bmei:Spa11_01700"/>
<dbReference type="InterPro" id="IPR004821">
    <property type="entry name" value="Cyt_trans-like"/>
</dbReference>
<dbReference type="PANTHER" id="PTHR31285:SF0">
    <property type="entry name" value="NICOTINAMIDE MONONUCLEOTIDE ADENYLYLTRANSFERASE"/>
    <property type="match status" value="1"/>
</dbReference>
<dbReference type="InterPro" id="IPR014729">
    <property type="entry name" value="Rossmann-like_a/b/a_fold"/>
</dbReference>
<dbReference type="AlphaFoldDB" id="A0A518K2K2"/>
<keyword evidence="3" id="KW-0808">Transferase</keyword>
<dbReference type="InterPro" id="IPR036653">
    <property type="entry name" value="CinA-like_C"/>
</dbReference>
<keyword evidence="4" id="KW-1185">Reference proteome</keyword>
<proteinExistence type="predicted"/>
<dbReference type="RefSeq" id="WP_145105501.1">
    <property type="nucleotide sequence ID" value="NZ_CP036349.1"/>
</dbReference>
<name>A0A518K2K2_9BACT</name>
<dbReference type="EC" id="2.7.7.18" evidence="3"/>
<evidence type="ECO:0000259" key="2">
    <source>
        <dbReference type="Pfam" id="PF01467"/>
    </source>
</evidence>
<dbReference type="EMBL" id="CP036349">
    <property type="protein sequence ID" value="QDV72000.1"/>
    <property type="molecule type" value="Genomic_DNA"/>
</dbReference>
<gene>
    <name evidence="3" type="primary">nadD_1</name>
    <name evidence="3" type="ORF">Spa11_01700</name>
</gene>
<dbReference type="GO" id="GO:0004515">
    <property type="term" value="F:nicotinate-nucleotide adenylyltransferase activity"/>
    <property type="evidence" value="ECO:0007669"/>
    <property type="project" value="UniProtKB-EC"/>
</dbReference>
<dbReference type="GO" id="GO:0005737">
    <property type="term" value="C:cytoplasm"/>
    <property type="evidence" value="ECO:0007669"/>
    <property type="project" value="TreeGrafter"/>
</dbReference>